<proteinExistence type="predicted"/>
<dbReference type="SMART" id="SM00729">
    <property type="entry name" value="Elp3"/>
    <property type="match status" value="1"/>
</dbReference>
<evidence type="ECO:0000256" key="2">
    <source>
        <dbReference type="ARBA" id="ARBA00022691"/>
    </source>
</evidence>
<comment type="caution">
    <text evidence="7">The sequence shown here is derived from an EMBL/GenBank/DDBJ whole genome shotgun (WGS) entry which is preliminary data.</text>
</comment>
<keyword evidence="4" id="KW-0408">Iron</keyword>
<evidence type="ECO:0000313" key="8">
    <source>
        <dbReference type="Proteomes" id="UP001159428"/>
    </source>
</evidence>
<keyword evidence="2" id="KW-0949">S-adenosyl-L-methionine</keyword>
<dbReference type="InterPro" id="IPR051198">
    <property type="entry name" value="BchE-like"/>
</dbReference>
<dbReference type="PANTHER" id="PTHR43409:SF16">
    <property type="entry name" value="SLR0320 PROTEIN"/>
    <property type="match status" value="1"/>
</dbReference>
<evidence type="ECO:0000259" key="6">
    <source>
        <dbReference type="PROSITE" id="PS51918"/>
    </source>
</evidence>
<gene>
    <name evidence="7" type="ORF">PMEA_00026543</name>
</gene>
<dbReference type="GO" id="GO:0005829">
    <property type="term" value="C:cytosol"/>
    <property type="evidence" value="ECO:0007669"/>
    <property type="project" value="TreeGrafter"/>
</dbReference>
<dbReference type="Proteomes" id="UP001159428">
    <property type="component" value="Unassembled WGS sequence"/>
</dbReference>
<evidence type="ECO:0000256" key="5">
    <source>
        <dbReference type="ARBA" id="ARBA00023014"/>
    </source>
</evidence>
<dbReference type="InterPro" id="IPR058240">
    <property type="entry name" value="rSAM_sf"/>
</dbReference>
<dbReference type="InterPro" id="IPR023404">
    <property type="entry name" value="rSAM_horseshoe"/>
</dbReference>
<reference evidence="7 8" key="1">
    <citation type="submission" date="2022-05" db="EMBL/GenBank/DDBJ databases">
        <authorList>
            <consortium name="Genoscope - CEA"/>
            <person name="William W."/>
        </authorList>
    </citation>
    <scope>NUCLEOTIDE SEQUENCE [LARGE SCALE GENOMIC DNA]</scope>
</reference>
<dbReference type="GO" id="GO:0051536">
    <property type="term" value="F:iron-sulfur cluster binding"/>
    <property type="evidence" value="ECO:0007669"/>
    <property type="project" value="UniProtKB-KW"/>
</dbReference>
<dbReference type="Pfam" id="PF04055">
    <property type="entry name" value="Radical_SAM"/>
    <property type="match status" value="1"/>
</dbReference>
<organism evidence="7 8">
    <name type="scientific">Pocillopora meandrina</name>
    <dbReference type="NCBI Taxonomy" id="46732"/>
    <lineage>
        <taxon>Eukaryota</taxon>
        <taxon>Metazoa</taxon>
        <taxon>Cnidaria</taxon>
        <taxon>Anthozoa</taxon>
        <taxon>Hexacorallia</taxon>
        <taxon>Scleractinia</taxon>
        <taxon>Astrocoeniina</taxon>
        <taxon>Pocilloporidae</taxon>
        <taxon>Pocillopora</taxon>
    </lineage>
</organism>
<evidence type="ECO:0000313" key="7">
    <source>
        <dbReference type="EMBL" id="CAH3152121.1"/>
    </source>
</evidence>
<keyword evidence="3" id="KW-0479">Metal-binding</keyword>
<dbReference type="EMBL" id="CALNXJ010000050">
    <property type="protein sequence ID" value="CAH3152121.1"/>
    <property type="molecule type" value="Genomic_DNA"/>
</dbReference>
<dbReference type="GO" id="GO:0046872">
    <property type="term" value="F:metal ion binding"/>
    <property type="evidence" value="ECO:0007669"/>
    <property type="project" value="UniProtKB-KW"/>
</dbReference>
<evidence type="ECO:0000256" key="1">
    <source>
        <dbReference type="ARBA" id="ARBA00001966"/>
    </source>
</evidence>
<dbReference type="InterPro" id="IPR006638">
    <property type="entry name" value="Elp3/MiaA/NifB-like_rSAM"/>
</dbReference>
<dbReference type="SFLD" id="SFLDG01082">
    <property type="entry name" value="B12-binding_domain_containing"/>
    <property type="match status" value="1"/>
</dbReference>
<dbReference type="SUPFAM" id="SSF102114">
    <property type="entry name" value="Radical SAM enzymes"/>
    <property type="match status" value="1"/>
</dbReference>
<dbReference type="CDD" id="cd01335">
    <property type="entry name" value="Radical_SAM"/>
    <property type="match status" value="1"/>
</dbReference>
<dbReference type="PROSITE" id="PS51918">
    <property type="entry name" value="RADICAL_SAM"/>
    <property type="match status" value="1"/>
</dbReference>
<protein>
    <recommendedName>
        <fullName evidence="6">Radical SAM core domain-containing protein</fullName>
    </recommendedName>
</protein>
<dbReference type="GO" id="GO:0003824">
    <property type="term" value="F:catalytic activity"/>
    <property type="evidence" value="ECO:0007669"/>
    <property type="project" value="InterPro"/>
</dbReference>
<evidence type="ECO:0000256" key="3">
    <source>
        <dbReference type="ARBA" id="ARBA00022723"/>
    </source>
</evidence>
<accession>A0AAU9XML8</accession>
<keyword evidence="8" id="KW-1185">Reference proteome</keyword>
<sequence>MLRSRVPILISLDHIRPKDPRLSLGVASIISHLSHNKIEYNAHSYNIAQEVQVYPLARNILDTIWSQYSDSKYDLMFGGFVWNEPFLKTILRELKYYDYPGRIVISGPQVSYVEKGELEKYYPEGDVFIRGYAEQAVLELAEGKDNILGVHLSNTPDKGFHTSTKLSDLSSPFLDGTLEPQHFMRWETTRGCPYSCSFCQHRDPSPSSPANKSWTKIQHSQRDRIQSEIEWFVDNNVHDLAVLDPTFNTLNGNMVLDFLERARFSGKISLQCRPERITEAFLDQVESLSKTTGAEIVLEFGVQTLDPEELLHIERVRNANTYKLAEKVLHKLALVNQRRIKHEVSLIFGLPLQTVESFQQTILKLQEKTDGSLVAFPLMLLRGTPLYYQKKKFGLIEGTDIAHPLIDRIQKFIPHVVTSPSMSYIDWNTMANIAVSLQDQTEPKEESGIHA</sequence>
<name>A0AAU9XML8_9CNID</name>
<dbReference type="SFLD" id="SFLDS00029">
    <property type="entry name" value="Radical_SAM"/>
    <property type="match status" value="1"/>
</dbReference>
<dbReference type="PANTHER" id="PTHR43409">
    <property type="entry name" value="ANAEROBIC MAGNESIUM-PROTOPORPHYRIN IX MONOMETHYL ESTER CYCLASE-RELATED"/>
    <property type="match status" value="1"/>
</dbReference>
<dbReference type="AlphaFoldDB" id="A0AAU9XML8"/>
<feature type="domain" description="Radical SAM core" evidence="6">
    <location>
        <begin position="178"/>
        <end position="416"/>
    </location>
</feature>
<dbReference type="InterPro" id="IPR007197">
    <property type="entry name" value="rSAM"/>
</dbReference>
<evidence type="ECO:0000256" key="4">
    <source>
        <dbReference type="ARBA" id="ARBA00023004"/>
    </source>
</evidence>
<comment type="cofactor">
    <cofactor evidence="1">
        <name>[4Fe-4S] cluster</name>
        <dbReference type="ChEBI" id="CHEBI:49883"/>
    </cofactor>
</comment>
<dbReference type="Gene3D" id="3.80.30.20">
    <property type="entry name" value="tm_1862 like domain"/>
    <property type="match status" value="1"/>
</dbReference>
<keyword evidence="5" id="KW-0411">Iron-sulfur</keyword>